<sequence>MRKEHDSNSEQFRLVRENKRSRVESLFLEVRSNVSYVSPSSSMERISTRRFDLYNPYKHDPTTSSYRTPSTQPRTQTRDLVQQYIENSTELVELL</sequence>
<organism evidence="2 3">
    <name type="scientific">Dorcoceras hygrometricum</name>
    <dbReference type="NCBI Taxonomy" id="472368"/>
    <lineage>
        <taxon>Eukaryota</taxon>
        <taxon>Viridiplantae</taxon>
        <taxon>Streptophyta</taxon>
        <taxon>Embryophyta</taxon>
        <taxon>Tracheophyta</taxon>
        <taxon>Spermatophyta</taxon>
        <taxon>Magnoliopsida</taxon>
        <taxon>eudicotyledons</taxon>
        <taxon>Gunneridae</taxon>
        <taxon>Pentapetalae</taxon>
        <taxon>asterids</taxon>
        <taxon>lamiids</taxon>
        <taxon>Lamiales</taxon>
        <taxon>Gesneriaceae</taxon>
        <taxon>Didymocarpoideae</taxon>
        <taxon>Trichosporeae</taxon>
        <taxon>Loxocarpinae</taxon>
        <taxon>Dorcoceras</taxon>
    </lineage>
</organism>
<dbReference type="EMBL" id="KQ991626">
    <property type="protein sequence ID" value="KZV51444.1"/>
    <property type="molecule type" value="Genomic_DNA"/>
</dbReference>
<evidence type="ECO:0000313" key="3">
    <source>
        <dbReference type="Proteomes" id="UP000250235"/>
    </source>
</evidence>
<evidence type="ECO:0000313" key="2">
    <source>
        <dbReference type="EMBL" id="KZV51444.1"/>
    </source>
</evidence>
<protein>
    <submittedName>
        <fullName evidence="2">Uncharacterized protein</fullName>
    </submittedName>
</protein>
<reference evidence="2 3" key="1">
    <citation type="journal article" date="2015" name="Proc. Natl. Acad. Sci. U.S.A.">
        <title>The resurrection genome of Boea hygrometrica: A blueprint for survival of dehydration.</title>
        <authorList>
            <person name="Xiao L."/>
            <person name="Yang G."/>
            <person name="Zhang L."/>
            <person name="Yang X."/>
            <person name="Zhao S."/>
            <person name="Ji Z."/>
            <person name="Zhou Q."/>
            <person name="Hu M."/>
            <person name="Wang Y."/>
            <person name="Chen M."/>
            <person name="Xu Y."/>
            <person name="Jin H."/>
            <person name="Xiao X."/>
            <person name="Hu G."/>
            <person name="Bao F."/>
            <person name="Hu Y."/>
            <person name="Wan P."/>
            <person name="Li L."/>
            <person name="Deng X."/>
            <person name="Kuang T."/>
            <person name="Xiang C."/>
            <person name="Zhu J.K."/>
            <person name="Oliver M.J."/>
            <person name="He Y."/>
        </authorList>
    </citation>
    <scope>NUCLEOTIDE SEQUENCE [LARGE SCALE GENOMIC DNA]</scope>
    <source>
        <strain evidence="3">cv. XS01</strain>
    </source>
</reference>
<evidence type="ECO:0000256" key="1">
    <source>
        <dbReference type="SAM" id="MobiDB-lite"/>
    </source>
</evidence>
<gene>
    <name evidence="2" type="ORF">F511_37499</name>
</gene>
<keyword evidence="3" id="KW-1185">Reference proteome</keyword>
<dbReference type="AlphaFoldDB" id="A0A2Z7D337"/>
<feature type="region of interest" description="Disordered" evidence="1">
    <location>
        <begin position="54"/>
        <end position="75"/>
    </location>
</feature>
<dbReference type="Proteomes" id="UP000250235">
    <property type="component" value="Unassembled WGS sequence"/>
</dbReference>
<name>A0A2Z7D337_9LAMI</name>
<proteinExistence type="predicted"/>
<accession>A0A2Z7D337</accession>